<evidence type="ECO:0000313" key="2">
    <source>
        <dbReference type="EMBL" id="BCD45541.1"/>
    </source>
</evidence>
<dbReference type="Pfam" id="PF04233">
    <property type="entry name" value="Phage_Mu_F"/>
    <property type="match status" value="1"/>
</dbReference>
<accession>A0ABM7KYM4</accession>
<dbReference type="RefSeq" id="WP_176486129.1">
    <property type="nucleotide sequence ID" value="NZ_AP023036.1"/>
</dbReference>
<gene>
    <name evidence="2" type="ORF">NHP190020_05800</name>
</gene>
<dbReference type="InterPro" id="IPR006528">
    <property type="entry name" value="Phage_head_morphogenesis_dom"/>
</dbReference>
<dbReference type="EMBL" id="AP023036">
    <property type="protein sequence ID" value="BCD45541.1"/>
    <property type="molecule type" value="Genomic_DNA"/>
</dbReference>
<dbReference type="Proteomes" id="UP000509742">
    <property type="component" value="Chromosome"/>
</dbReference>
<proteinExistence type="predicted"/>
<feature type="domain" description="Phage head morphogenesis" evidence="1">
    <location>
        <begin position="48"/>
        <end position="159"/>
    </location>
</feature>
<sequence>MPFLEAIASLQARNPKLIPNEANFKFSEYIRAFSISGISKIDTLVSYQSALEKALAKGQSFREFVKANPQLLETINKKRLERIFKYNLIYANTRGKLMRYESAPPIAGSSNGDGWYYVFHSRHDSAARHLAFDNVCLPRKHPFWQNHTPPLDWGCRCELQMWSERQIKAKRIAVTQNIPQEGGTQAGGFERDNNKFLASFFKNKLATYAGNSKATSLLKGILQNIASKKARFKSLIRLSQNGGSLRFGNLETLPIQLKAKTLKSNPANDLFDFFLAREVLDNPLLMATHRDTRKLVGQKLGRWYELEIVGTELTGLEHFKEAPPLKEGFKVNKLDFDKLAERLPSEKPYPFTQRVLNTIKSALSLLSLDDKQERHVLGSPGYVQGRSYYTKAPTIEEVRGWIRESLEIEFDKKQGTWDKHGIISHPDFEGIVMPFFDKSKPPLRYIKVNYTLTKRAFTLCLQLRSNF</sequence>
<reference evidence="2 3" key="1">
    <citation type="submission" date="2020-04" db="EMBL/GenBank/DDBJ databases">
        <title>Genomic analysis of gastric non-Helicobacter pylori Helicobacters isolated in Japan.</title>
        <authorList>
            <person name="Suzuki M."/>
            <person name="Rimbara E."/>
        </authorList>
    </citation>
    <scope>NUCLEOTIDE SEQUENCE [LARGE SCALE GENOMIC DNA]</scope>
    <source>
        <strain evidence="2 3">NHP19-0020</strain>
    </source>
</reference>
<evidence type="ECO:0000313" key="3">
    <source>
        <dbReference type="Proteomes" id="UP000509742"/>
    </source>
</evidence>
<protein>
    <recommendedName>
        <fullName evidence="1">Phage head morphogenesis domain-containing protein</fullName>
    </recommendedName>
</protein>
<evidence type="ECO:0000259" key="1">
    <source>
        <dbReference type="Pfam" id="PF04233"/>
    </source>
</evidence>
<name>A0ABM7KYM4_9HELI</name>
<organism evidence="2 3">
    <name type="scientific">Helicobacter suis</name>
    <dbReference type="NCBI Taxonomy" id="104628"/>
    <lineage>
        <taxon>Bacteria</taxon>
        <taxon>Pseudomonadati</taxon>
        <taxon>Campylobacterota</taxon>
        <taxon>Epsilonproteobacteria</taxon>
        <taxon>Campylobacterales</taxon>
        <taxon>Helicobacteraceae</taxon>
        <taxon>Helicobacter</taxon>
    </lineage>
</organism>
<keyword evidence="3" id="KW-1185">Reference proteome</keyword>